<evidence type="ECO:0000256" key="3">
    <source>
        <dbReference type="ARBA" id="ARBA00022900"/>
    </source>
</evidence>
<evidence type="ECO:0000313" key="5">
    <source>
        <dbReference type="Proteomes" id="UP001634007"/>
    </source>
</evidence>
<sequence>MSCGNQPYPPCYSICCNPGKTSWPELVGQNADQAVATIQRENPVVRASIVRPGERPIGDYCCNRVFVSADNNGKVNSVPVVG</sequence>
<comment type="similarity">
    <text evidence="1">Belongs to the protease inhibitor I13 (potato type I serine protease inhibitor) family.</text>
</comment>
<dbReference type="Proteomes" id="UP001634007">
    <property type="component" value="Unassembled WGS sequence"/>
</dbReference>
<dbReference type="GO" id="GO:0004867">
    <property type="term" value="F:serine-type endopeptidase inhibitor activity"/>
    <property type="evidence" value="ECO:0007669"/>
    <property type="project" value="UniProtKB-KW"/>
</dbReference>
<dbReference type="EMBL" id="JBJKBG010000004">
    <property type="protein sequence ID" value="KAL3742828.1"/>
    <property type="molecule type" value="Genomic_DNA"/>
</dbReference>
<evidence type="ECO:0000313" key="4">
    <source>
        <dbReference type="EMBL" id="KAL3742828.1"/>
    </source>
</evidence>
<dbReference type="Pfam" id="PF00280">
    <property type="entry name" value="potato_inhibit"/>
    <property type="match status" value="1"/>
</dbReference>
<protein>
    <recommendedName>
        <fullName evidence="6">Proteinase inhibitor</fullName>
    </recommendedName>
</protein>
<proteinExistence type="inferred from homology"/>
<comment type="caution">
    <text evidence="4">The sequence shown here is derived from an EMBL/GenBank/DDBJ whole genome shotgun (WGS) entry which is preliminary data.</text>
</comment>
<evidence type="ECO:0000256" key="2">
    <source>
        <dbReference type="ARBA" id="ARBA00022690"/>
    </source>
</evidence>
<gene>
    <name evidence="4" type="ORF">ACJRO7_018177</name>
</gene>
<keyword evidence="3" id="KW-0722">Serine protease inhibitor</keyword>
<dbReference type="AlphaFoldDB" id="A0ABD3KTM6"/>
<dbReference type="Gene3D" id="3.30.10.10">
    <property type="entry name" value="Trypsin Inhibitor V, subunit A"/>
    <property type="match status" value="1"/>
</dbReference>
<dbReference type="PANTHER" id="PTHR33091">
    <property type="entry name" value="PROTEIN, PUTATIVE, EXPRESSED-RELATED"/>
    <property type="match status" value="1"/>
</dbReference>
<dbReference type="PROSITE" id="PS00285">
    <property type="entry name" value="POTATO_INHIBITOR"/>
    <property type="match status" value="1"/>
</dbReference>
<name>A0ABD3KTM6_EUCGL</name>
<organism evidence="4 5">
    <name type="scientific">Eucalyptus globulus</name>
    <name type="common">Tasmanian blue gum</name>
    <dbReference type="NCBI Taxonomy" id="34317"/>
    <lineage>
        <taxon>Eukaryota</taxon>
        <taxon>Viridiplantae</taxon>
        <taxon>Streptophyta</taxon>
        <taxon>Embryophyta</taxon>
        <taxon>Tracheophyta</taxon>
        <taxon>Spermatophyta</taxon>
        <taxon>Magnoliopsida</taxon>
        <taxon>eudicotyledons</taxon>
        <taxon>Gunneridae</taxon>
        <taxon>Pentapetalae</taxon>
        <taxon>rosids</taxon>
        <taxon>malvids</taxon>
        <taxon>Myrtales</taxon>
        <taxon>Myrtaceae</taxon>
        <taxon>Myrtoideae</taxon>
        <taxon>Eucalypteae</taxon>
        <taxon>Eucalyptus</taxon>
    </lineage>
</organism>
<dbReference type="PANTHER" id="PTHR33091:SF94">
    <property type="entry name" value="PROTEASE INHIBITOR PROTEIN"/>
    <property type="match status" value="1"/>
</dbReference>
<keyword evidence="2" id="KW-0646">Protease inhibitor</keyword>
<dbReference type="InterPro" id="IPR036354">
    <property type="entry name" value="Prot_inh_pot1_sf"/>
</dbReference>
<accession>A0ABD3KTM6</accession>
<dbReference type="InterPro" id="IPR000864">
    <property type="entry name" value="Prot_inh_pot1"/>
</dbReference>
<reference evidence="4 5" key="1">
    <citation type="submission" date="2024-11" db="EMBL/GenBank/DDBJ databases">
        <title>Chromosome-level genome assembly of Eucalyptus globulus Labill. provides insights into its genome evolution.</title>
        <authorList>
            <person name="Li X."/>
        </authorList>
    </citation>
    <scope>NUCLEOTIDE SEQUENCE [LARGE SCALE GENOMIC DNA]</scope>
    <source>
        <strain evidence="4">CL2024</strain>
        <tissue evidence="4">Fresh tender leaves</tissue>
    </source>
</reference>
<evidence type="ECO:0008006" key="6">
    <source>
        <dbReference type="Google" id="ProtNLM"/>
    </source>
</evidence>
<evidence type="ECO:0000256" key="1">
    <source>
        <dbReference type="ARBA" id="ARBA00008210"/>
    </source>
</evidence>
<keyword evidence="5" id="KW-1185">Reference proteome</keyword>
<dbReference type="SUPFAM" id="SSF54654">
    <property type="entry name" value="CI-2 family of serine protease inhibitors"/>
    <property type="match status" value="1"/>
</dbReference>